<keyword evidence="3" id="KW-0010">Activator</keyword>
<dbReference type="Pfam" id="PF12833">
    <property type="entry name" value="HTH_18"/>
    <property type="match status" value="1"/>
</dbReference>
<dbReference type="PROSITE" id="PS00041">
    <property type="entry name" value="HTH_ARAC_FAMILY_1"/>
    <property type="match status" value="1"/>
</dbReference>
<evidence type="ECO:0000256" key="4">
    <source>
        <dbReference type="ARBA" id="ARBA00023163"/>
    </source>
</evidence>
<dbReference type="EMBL" id="JAFMYW010000009">
    <property type="protein sequence ID" value="MBO0951907.1"/>
    <property type="molecule type" value="Genomic_DNA"/>
</dbReference>
<feature type="domain" description="HTH araC/xylS-type" evidence="5">
    <location>
        <begin position="214"/>
        <end position="312"/>
    </location>
</feature>
<evidence type="ECO:0000259" key="5">
    <source>
        <dbReference type="PROSITE" id="PS01124"/>
    </source>
</evidence>
<dbReference type="InterPro" id="IPR009057">
    <property type="entry name" value="Homeodomain-like_sf"/>
</dbReference>
<dbReference type="InterPro" id="IPR050204">
    <property type="entry name" value="AraC_XylS_family_regulators"/>
</dbReference>
<dbReference type="PRINTS" id="PR00032">
    <property type="entry name" value="HTHARAC"/>
</dbReference>
<dbReference type="RefSeq" id="WP_207331859.1">
    <property type="nucleotide sequence ID" value="NZ_JAFMYW010000009.1"/>
</dbReference>
<evidence type="ECO:0000313" key="6">
    <source>
        <dbReference type="EMBL" id="MBO0951907.1"/>
    </source>
</evidence>
<proteinExistence type="predicted"/>
<dbReference type="PANTHER" id="PTHR46796">
    <property type="entry name" value="HTH-TYPE TRANSCRIPTIONAL ACTIVATOR RHAS-RELATED"/>
    <property type="match status" value="1"/>
</dbReference>
<accession>A0ABS3JPI1</accession>
<dbReference type="InterPro" id="IPR018062">
    <property type="entry name" value="HTH_AraC-typ_CS"/>
</dbReference>
<keyword evidence="1" id="KW-0805">Transcription regulation</keyword>
<dbReference type="InterPro" id="IPR037923">
    <property type="entry name" value="HTH-like"/>
</dbReference>
<dbReference type="Proteomes" id="UP000664628">
    <property type="component" value="Unassembled WGS sequence"/>
</dbReference>
<protein>
    <submittedName>
        <fullName evidence="6">Helix-turn-helix transcriptional regulator</fullName>
    </submittedName>
</protein>
<keyword evidence="4" id="KW-0804">Transcription</keyword>
<dbReference type="SUPFAM" id="SSF51215">
    <property type="entry name" value="Regulatory protein AraC"/>
    <property type="match status" value="1"/>
</dbReference>
<gene>
    <name evidence="6" type="ORF">J2I46_25210</name>
</gene>
<name>A0ABS3JPI1_9BACT</name>
<dbReference type="Gene3D" id="1.10.10.60">
    <property type="entry name" value="Homeodomain-like"/>
    <property type="match status" value="2"/>
</dbReference>
<organism evidence="6 7">
    <name type="scientific">Fibrella forsythiae</name>
    <dbReference type="NCBI Taxonomy" id="2817061"/>
    <lineage>
        <taxon>Bacteria</taxon>
        <taxon>Pseudomonadati</taxon>
        <taxon>Bacteroidota</taxon>
        <taxon>Cytophagia</taxon>
        <taxon>Cytophagales</taxon>
        <taxon>Spirosomataceae</taxon>
        <taxon>Fibrella</taxon>
    </lineage>
</organism>
<keyword evidence="7" id="KW-1185">Reference proteome</keyword>
<dbReference type="SMART" id="SM00342">
    <property type="entry name" value="HTH_ARAC"/>
    <property type="match status" value="1"/>
</dbReference>
<dbReference type="InterPro" id="IPR020449">
    <property type="entry name" value="Tscrpt_reg_AraC-type_HTH"/>
</dbReference>
<evidence type="ECO:0000256" key="3">
    <source>
        <dbReference type="ARBA" id="ARBA00023159"/>
    </source>
</evidence>
<evidence type="ECO:0000256" key="2">
    <source>
        <dbReference type="ARBA" id="ARBA00023125"/>
    </source>
</evidence>
<sequence length="316" mass="36372">MIRNKRVDAMYIQSVIDTHEQSVGEFTALKAQGGGNTIINSVSKLCSWPMHADRFSLKFAFGGVEYYWVNKNKIPVRGNQFLVVNTNQPHASSIQSNDWVNSFTIYVDPLFFNQVVAAYTTPDAVLLDNPTYKSDQSIWFFEQVYQAQASFSEAVTAFKTRLEGVSLTQAEQEEYLHHLLALLLNTYQSKLTRNLRSLACVKMATRLELYRRLHLAREYIDDQAATIIQLDDIAQTAMLSKNHLLRHFKALFHCSPHQYLVRRRLERARDNLLVTERPVHEIALEQGFDDHSAFGRRFKSAFALTPSAYRQQFANK</sequence>
<evidence type="ECO:0000313" key="7">
    <source>
        <dbReference type="Proteomes" id="UP000664628"/>
    </source>
</evidence>
<reference evidence="6 7" key="1">
    <citation type="submission" date="2021-03" db="EMBL/GenBank/DDBJ databases">
        <title>Fibrella sp. HMF5405 genome sequencing and assembly.</title>
        <authorList>
            <person name="Kang H."/>
            <person name="Kim H."/>
            <person name="Bae S."/>
            <person name="Joh K."/>
        </authorList>
    </citation>
    <scope>NUCLEOTIDE SEQUENCE [LARGE SCALE GENOMIC DNA]</scope>
    <source>
        <strain evidence="6 7">HMF5405</strain>
    </source>
</reference>
<keyword evidence="2" id="KW-0238">DNA-binding</keyword>
<dbReference type="InterPro" id="IPR018060">
    <property type="entry name" value="HTH_AraC"/>
</dbReference>
<dbReference type="SUPFAM" id="SSF46689">
    <property type="entry name" value="Homeodomain-like"/>
    <property type="match status" value="2"/>
</dbReference>
<comment type="caution">
    <text evidence="6">The sequence shown here is derived from an EMBL/GenBank/DDBJ whole genome shotgun (WGS) entry which is preliminary data.</text>
</comment>
<evidence type="ECO:0000256" key="1">
    <source>
        <dbReference type="ARBA" id="ARBA00023015"/>
    </source>
</evidence>
<dbReference type="PROSITE" id="PS01124">
    <property type="entry name" value="HTH_ARAC_FAMILY_2"/>
    <property type="match status" value="1"/>
</dbReference>